<gene>
    <name evidence="2" type="ORF">E1301_Tti014073</name>
</gene>
<feature type="transmembrane region" description="Helical" evidence="1">
    <location>
        <begin position="276"/>
        <end position="295"/>
    </location>
</feature>
<keyword evidence="1" id="KW-1133">Transmembrane helix</keyword>
<evidence type="ECO:0000256" key="1">
    <source>
        <dbReference type="SAM" id="Phobius"/>
    </source>
</evidence>
<dbReference type="EMBL" id="SOYY01000020">
    <property type="protein sequence ID" value="KAA0706601.1"/>
    <property type="molecule type" value="Genomic_DNA"/>
</dbReference>
<protein>
    <submittedName>
        <fullName evidence="2">Uncharacterized protein</fullName>
    </submittedName>
</protein>
<sequence>MKPAGPPDESAGHSSPVSLVWGSLSKREEVRRGVTTGERRCGCRPLLWNNISASSRPRLFIMCCRRDDGEEEWKTALPPSSRDSALITSDWRITSTYKLFTFYFNEWQNSSHADVEPATNIMPLNATYESAMYSCIRTLNALQITRKFISEESFNLDAWTAQTGFDESRYDRVWMLVGGARTAIKDWSFFLSQILPLVNKSTGLVQQSMDRVEAVTSTMVTALEPDQSGVSASHPPLDPNQTFGMEHVFQYSYSESDLHFTDNRTPPRGSIQLPKAVLYLVMAALVVVAVAYAIVGHLLKDLVHEFVEWVFAPRSNNRQSKSEVNCISMNEMSELSHPVYSHGITYNHSETQRTLKPEELVVTINETSQPCEGHCGT</sequence>
<evidence type="ECO:0000313" key="3">
    <source>
        <dbReference type="Proteomes" id="UP000324632"/>
    </source>
</evidence>
<keyword evidence="3" id="KW-1185">Reference proteome</keyword>
<reference evidence="2 3" key="1">
    <citation type="journal article" date="2019" name="Mol. Ecol. Resour.">
        <title>Chromosome-level genome assembly of Triplophysa tibetana, a fish adapted to the harsh high-altitude environment of the Tibetan Plateau.</title>
        <authorList>
            <person name="Yang X."/>
            <person name="Liu H."/>
            <person name="Ma Z."/>
            <person name="Zou Y."/>
            <person name="Zou M."/>
            <person name="Mao Y."/>
            <person name="Li X."/>
            <person name="Wang H."/>
            <person name="Chen T."/>
            <person name="Wang W."/>
            <person name="Yang R."/>
        </authorList>
    </citation>
    <scope>NUCLEOTIDE SEQUENCE [LARGE SCALE GENOMIC DNA]</scope>
    <source>
        <strain evidence="2">TTIB1903HZAU</strain>
        <tissue evidence="2">Muscle</tissue>
    </source>
</reference>
<accession>A0A5A9NBX2</accession>
<dbReference type="Proteomes" id="UP000324632">
    <property type="component" value="Chromosome 20"/>
</dbReference>
<evidence type="ECO:0000313" key="2">
    <source>
        <dbReference type="EMBL" id="KAA0706601.1"/>
    </source>
</evidence>
<organism evidence="2 3">
    <name type="scientific">Triplophysa tibetana</name>
    <dbReference type="NCBI Taxonomy" id="1572043"/>
    <lineage>
        <taxon>Eukaryota</taxon>
        <taxon>Metazoa</taxon>
        <taxon>Chordata</taxon>
        <taxon>Craniata</taxon>
        <taxon>Vertebrata</taxon>
        <taxon>Euteleostomi</taxon>
        <taxon>Actinopterygii</taxon>
        <taxon>Neopterygii</taxon>
        <taxon>Teleostei</taxon>
        <taxon>Ostariophysi</taxon>
        <taxon>Cypriniformes</taxon>
        <taxon>Nemacheilidae</taxon>
        <taxon>Triplophysa</taxon>
    </lineage>
</organism>
<proteinExistence type="predicted"/>
<dbReference type="AlphaFoldDB" id="A0A5A9NBX2"/>
<name>A0A5A9NBX2_9TELE</name>
<comment type="caution">
    <text evidence="2">The sequence shown here is derived from an EMBL/GenBank/DDBJ whole genome shotgun (WGS) entry which is preliminary data.</text>
</comment>
<keyword evidence="1" id="KW-0812">Transmembrane</keyword>
<keyword evidence="1" id="KW-0472">Membrane</keyword>